<reference evidence="1 2" key="1">
    <citation type="submission" date="2016-10" db="EMBL/GenBank/DDBJ databases">
        <authorList>
            <person name="de Groot N.N."/>
        </authorList>
    </citation>
    <scope>NUCLEOTIDE SEQUENCE [LARGE SCALE GENOMIC DNA]</scope>
    <source>
        <strain evidence="1 2">DSM 43067</strain>
    </source>
</reference>
<dbReference type="AlphaFoldDB" id="A0A1I4XXX1"/>
<name>A0A1I4XXX1_9ACTN</name>
<keyword evidence="2" id="KW-1185">Reference proteome</keyword>
<dbReference type="InParanoid" id="A0A1I4XXX1"/>
<gene>
    <name evidence="1" type="ORF">SAMN04489713_1011087</name>
</gene>
<evidence type="ECO:0000313" key="1">
    <source>
        <dbReference type="EMBL" id="SFN30758.1"/>
    </source>
</evidence>
<proteinExistence type="predicted"/>
<dbReference type="Pfam" id="PF13561">
    <property type="entry name" value="adh_short_C2"/>
    <property type="match status" value="1"/>
</dbReference>
<dbReference type="InterPro" id="IPR002347">
    <property type="entry name" value="SDR_fam"/>
</dbReference>
<dbReference type="InterPro" id="IPR036291">
    <property type="entry name" value="NAD(P)-bd_dom_sf"/>
</dbReference>
<dbReference type="RefSeq" id="WP_083597258.1">
    <property type="nucleotide sequence ID" value="NZ_FOVH01000001.1"/>
</dbReference>
<dbReference type="Gene3D" id="3.40.50.720">
    <property type="entry name" value="NAD(P)-binding Rossmann-like Domain"/>
    <property type="match status" value="1"/>
</dbReference>
<dbReference type="eggNOG" id="COG1028">
    <property type="taxonomic scope" value="Bacteria"/>
</dbReference>
<dbReference type="STRING" id="1993.SAMN04489713_1011087"/>
<dbReference type="SUPFAM" id="SSF51735">
    <property type="entry name" value="NAD(P)-binding Rossmann-fold domains"/>
    <property type="match status" value="1"/>
</dbReference>
<accession>A0A1I4XXX1</accession>
<dbReference type="Proteomes" id="UP000183413">
    <property type="component" value="Unassembled WGS sequence"/>
</dbReference>
<sequence>MEHMTPPGRAGSPREAAGAVSLLCVPESDYITGQTLVCDGGFTM</sequence>
<evidence type="ECO:0000313" key="2">
    <source>
        <dbReference type="Proteomes" id="UP000183413"/>
    </source>
</evidence>
<protein>
    <submittedName>
        <fullName evidence="1">3-oxoacyl-[acyl-carrier protein] reductase</fullName>
    </submittedName>
</protein>
<organism evidence="1 2">
    <name type="scientific">Actinomadura madurae</name>
    <dbReference type="NCBI Taxonomy" id="1993"/>
    <lineage>
        <taxon>Bacteria</taxon>
        <taxon>Bacillati</taxon>
        <taxon>Actinomycetota</taxon>
        <taxon>Actinomycetes</taxon>
        <taxon>Streptosporangiales</taxon>
        <taxon>Thermomonosporaceae</taxon>
        <taxon>Actinomadura</taxon>
    </lineage>
</organism>
<dbReference type="EMBL" id="FOVH01000001">
    <property type="protein sequence ID" value="SFN30758.1"/>
    <property type="molecule type" value="Genomic_DNA"/>
</dbReference>